<reference evidence="1 2" key="1">
    <citation type="journal article" date="2016" name="Mol. Biol. Evol.">
        <title>Comparative Genomics of Early-Diverging Mushroom-Forming Fungi Provides Insights into the Origins of Lignocellulose Decay Capabilities.</title>
        <authorList>
            <person name="Nagy L.G."/>
            <person name="Riley R."/>
            <person name="Tritt A."/>
            <person name="Adam C."/>
            <person name="Daum C."/>
            <person name="Floudas D."/>
            <person name="Sun H."/>
            <person name="Yadav J.S."/>
            <person name="Pangilinan J."/>
            <person name="Larsson K.H."/>
            <person name="Matsuura K."/>
            <person name="Barry K."/>
            <person name="Labutti K."/>
            <person name="Kuo R."/>
            <person name="Ohm R.A."/>
            <person name="Bhattacharya S.S."/>
            <person name="Shirouzu T."/>
            <person name="Yoshinaga Y."/>
            <person name="Martin F.M."/>
            <person name="Grigoriev I.V."/>
            <person name="Hibbett D.S."/>
        </authorList>
    </citation>
    <scope>NUCLEOTIDE SEQUENCE [LARGE SCALE GENOMIC DNA]</scope>
    <source>
        <strain evidence="1 2">HHB12733</strain>
    </source>
</reference>
<keyword evidence="2" id="KW-1185">Reference proteome</keyword>
<accession>A0A165K3B8</accession>
<evidence type="ECO:0000313" key="1">
    <source>
        <dbReference type="EMBL" id="KZT62615.1"/>
    </source>
</evidence>
<proteinExistence type="predicted"/>
<dbReference type="AlphaFoldDB" id="A0A165K3B8"/>
<gene>
    <name evidence="1" type="ORF">CALCODRAFT_139154</name>
</gene>
<organism evidence="1 2">
    <name type="scientific">Calocera cornea HHB12733</name>
    <dbReference type="NCBI Taxonomy" id="1353952"/>
    <lineage>
        <taxon>Eukaryota</taxon>
        <taxon>Fungi</taxon>
        <taxon>Dikarya</taxon>
        <taxon>Basidiomycota</taxon>
        <taxon>Agaricomycotina</taxon>
        <taxon>Dacrymycetes</taxon>
        <taxon>Dacrymycetales</taxon>
        <taxon>Dacrymycetaceae</taxon>
        <taxon>Calocera</taxon>
    </lineage>
</organism>
<evidence type="ECO:0000313" key="2">
    <source>
        <dbReference type="Proteomes" id="UP000076842"/>
    </source>
</evidence>
<name>A0A165K3B8_9BASI</name>
<dbReference type="InParanoid" id="A0A165K3B8"/>
<dbReference type="EMBL" id="KV423915">
    <property type="protein sequence ID" value="KZT62615.1"/>
    <property type="molecule type" value="Genomic_DNA"/>
</dbReference>
<dbReference type="Proteomes" id="UP000076842">
    <property type="component" value="Unassembled WGS sequence"/>
</dbReference>
<sequence>MDWVQGSHKPHVVPLELSVHSLTSGTVHGLAEAMSPVYELALYRCIRPYNCRGLVEGRRRCLSQELAKRQLEHFLLRCIAWIIAIAGIPRAGISRWCYHVPGFSCAQPYAEDLPTCLCSATHGVCVPHELIAPGWLSLPNLVRRYNVSPCRTWPS</sequence>
<protein>
    <submittedName>
        <fullName evidence="1">Uncharacterized protein</fullName>
    </submittedName>
</protein>